<dbReference type="PANTHER" id="PTHR34216">
    <property type="match status" value="1"/>
</dbReference>
<dbReference type="GO" id="GO:0005975">
    <property type="term" value="P:carbohydrate metabolic process"/>
    <property type="evidence" value="ECO:0007669"/>
    <property type="project" value="InterPro"/>
</dbReference>
<dbReference type="STRING" id="1452487.AVW16_05040"/>
<feature type="domain" description="NodB homology" evidence="3">
    <location>
        <begin position="86"/>
        <end position="333"/>
    </location>
</feature>
<dbReference type="PROSITE" id="PS51677">
    <property type="entry name" value="NODB"/>
    <property type="match status" value="1"/>
</dbReference>
<dbReference type="InterPro" id="IPR051398">
    <property type="entry name" value="Polysacch_Deacetylase"/>
</dbReference>
<dbReference type="NCBIfam" id="TIGR03938">
    <property type="entry name" value="deacetyl_PgaB"/>
    <property type="match status" value="1"/>
</dbReference>
<reference evidence="5" key="1">
    <citation type="submission" date="2016-01" db="EMBL/GenBank/DDBJ databases">
        <title>Draft genome of Chromobacterium sp. F49.</title>
        <authorList>
            <person name="Hong K.W."/>
        </authorList>
    </citation>
    <scope>NUCLEOTIDE SEQUENCE [LARGE SCALE GENOMIC DNA]</scope>
    <source>
        <strain evidence="5">CN10</strain>
    </source>
</reference>
<accession>A0A161SL44</accession>
<dbReference type="GO" id="GO:0043708">
    <property type="term" value="P:cell adhesion involved in biofilm formation"/>
    <property type="evidence" value="ECO:0007669"/>
    <property type="project" value="InterPro"/>
</dbReference>
<comment type="caution">
    <text evidence="4">The sequence shown here is derived from an EMBL/GenBank/DDBJ whole genome shotgun (WGS) entry which is preliminary data.</text>
</comment>
<dbReference type="Gene3D" id="3.20.20.370">
    <property type="entry name" value="Glycoside hydrolase/deacetylase"/>
    <property type="match status" value="1"/>
</dbReference>
<dbReference type="RefSeq" id="WP_066609588.1">
    <property type="nucleotide sequence ID" value="NZ_LQQU01000003.1"/>
</dbReference>
<evidence type="ECO:0000256" key="1">
    <source>
        <dbReference type="ARBA" id="ARBA00022729"/>
    </source>
</evidence>
<dbReference type="SUPFAM" id="SSF88713">
    <property type="entry name" value="Glycoside hydrolase/deacetylase"/>
    <property type="match status" value="1"/>
</dbReference>
<evidence type="ECO:0000259" key="3">
    <source>
        <dbReference type="PROSITE" id="PS51677"/>
    </source>
</evidence>
<evidence type="ECO:0000313" key="5">
    <source>
        <dbReference type="Proteomes" id="UP000076625"/>
    </source>
</evidence>
<keyword evidence="5" id="KW-1185">Reference proteome</keyword>
<sequence length="592" mass="65535">MKIRLWKLCLIAALGIAPFVPAQAASKLIALCYHEVVHNQPPSDPFAVDTRSLVDHLEWLRAHGYTFVGMNDVLAEREGRRPLPEKAVLLTFDDGYRSLYKHVFPILKLYKAPAVVALVGGWLEEAKGAEIPGTRLVREDFLMPEEIREMQASGLIEFANHSHDLHRGILANPQGNVQPAATALRFEGMRYESLADQQRRVATDLARNNATIEKLTGKKPRIMVWPYGSYSQPLLEIARRNGMPITLTLNDGVNERSTPLAELRRVLVDANMTLTDFANEIRVREHEQDGLPPAFTRAMHVSLDQIYDPDPAAQEHKLGQLLDRVLEMGATVVYLQADGDADGDGQPDTVYFPNRHVPMRADLFNRAAWQLRTRAMVQVYASLPLQSFGLADRTMVAAAPGARERRLARELVEDLGASARFTGLLLRDDPGKPALAEPGANVLLELASEQFSTARTYQPEFKSVITVYAGRLGNDGEASRLSDAMAKALPRVDYVELAPASGTPADETWLRQAFAVASASTPQPSRKIVFGLPSRDASGLRALDSRSLARAITTLHTLGAHHIAYTHDEGIDRQPHLATLKRAFSLRSQPER</sequence>
<feature type="signal peptide" evidence="2">
    <location>
        <begin position="1"/>
        <end position="24"/>
    </location>
</feature>
<evidence type="ECO:0000256" key="2">
    <source>
        <dbReference type="SAM" id="SignalP"/>
    </source>
</evidence>
<dbReference type="AlphaFoldDB" id="A0A161SL44"/>
<name>A0A161SL44_9NEIS</name>
<feature type="chain" id="PRO_5007827371" description="NodB homology domain-containing protein" evidence="2">
    <location>
        <begin position="25"/>
        <end position="592"/>
    </location>
</feature>
<dbReference type="OrthoDB" id="9816280at2"/>
<dbReference type="InterPro" id="IPR002509">
    <property type="entry name" value="NODB_dom"/>
</dbReference>
<dbReference type="InterPro" id="IPR023854">
    <property type="entry name" value="PGA_deacetylase_PgaB"/>
</dbReference>
<keyword evidence="1 2" id="KW-0732">Signal</keyword>
<dbReference type="InterPro" id="IPR032772">
    <property type="entry name" value="PGA_deacetylase_PgaB_C"/>
</dbReference>
<dbReference type="PANTHER" id="PTHR34216:SF7">
    <property type="entry name" value="POLY-BETA-1,6-N-ACETYL-D-GLUCOSAMINE N-DEACETYLASE"/>
    <property type="match status" value="1"/>
</dbReference>
<gene>
    <name evidence="4" type="ORF">AVW16_05040</name>
</gene>
<protein>
    <recommendedName>
        <fullName evidence="3">NodB homology domain-containing protein</fullName>
    </recommendedName>
</protein>
<dbReference type="EMBL" id="LQQU01000003">
    <property type="protein sequence ID" value="KZE35140.1"/>
    <property type="molecule type" value="Genomic_DNA"/>
</dbReference>
<dbReference type="Pfam" id="PF01522">
    <property type="entry name" value="Polysacc_deac_1"/>
    <property type="match status" value="1"/>
</dbReference>
<organism evidence="4 5">
    <name type="scientific">Crenobacter luteus</name>
    <dbReference type="NCBI Taxonomy" id="1452487"/>
    <lineage>
        <taxon>Bacteria</taxon>
        <taxon>Pseudomonadati</taxon>
        <taxon>Pseudomonadota</taxon>
        <taxon>Betaproteobacteria</taxon>
        <taxon>Neisseriales</taxon>
        <taxon>Neisseriaceae</taxon>
        <taxon>Crenobacter</taxon>
    </lineage>
</organism>
<evidence type="ECO:0000313" key="4">
    <source>
        <dbReference type="EMBL" id="KZE35140.1"/>
    </source>
</evidence>
<dbReference type="Pfam" id="PF14883">
    <property type="entry name" value="GHL13"/>
    <property type="match status" value="2"/>
</dbReference>
<dbReference type="GO" id="GO:0016810">
    <property type="term" value="F:hydrolase activity, acting on carbon-nitrogen (but not peptide) bonds"/>
    <property type="evidence" value="ECO:0007669"/>
    <property type="project" value="InterPro"/>
</dbReference>
<dbReference type="InterPro" id="IPR011330">
    <property type="entry name" value="Glyco_hydro/deAcase_b/a-brl"/>
</dbReference>
<proteinExistence type="predicted"/>
<dbReference type="Gene3D" id="3.20.20.80">
    <property type="entry name" value="Glycosidases"/>
    <property type="match status" value="2"/>
</dbReference>
<dbReference type="Proteomes" id="UP000076625">
    <property type="component" value="Unassembled WGS sequence"/>
</dbReference>